<comment type="caution">
    <text evidence="1">The sequence shown here is derived from an EMBL/GenBank/DDBJ whole genome shotgun (WGS) entry which is preliminary data.</text>
</comment>
<proteinExistence type="predicted"/>
<sequence length="72" mass="8421">MYGSVYGHATFGLTIENTMTRTWFCWRLPGFDPTMAHVPGDPMQFIITVHSHDNEKPRKFCLRKRTSFDLDL</sequence>
<evidence type="ECO:0000313" key="2">
    <source>
        <dbReference type="Proteomes" id="UP000886523"/>
    </source>
</evidence>
<dbReference type="Proteomes" id="UP000886523">
    <property type="component" value="Unassembled WGS sequence"/>
</dbReference>
<dbReference type="EMBL" id="MU129022">
    <property type="protein sequence ID" value="KAF9510167.1"/>
    <property type="molecule type" value="Genomic_DNA"/>
</dbReference>
<evidence type="ECO:0000313" key="1">
    <source>
        <dbReference type="EMBL" id="KAF9510167.1"/>
    </source>
</evidence>
<keyword evidence="2" id="KW-1185">Reference proteome</keyword>
<accession>A0A9P6AR59</accession>
<reference evidence="1" key="1">
    <citation type="journal article" date="2020" name="Nat. Commun.">
        <title>Large-scale genome sequencing of mycorrhizal fungi provides insights into the early evolution of symbiotic traits.</title>
        <authorList>
            <person name="Miyauchi S."/>
            <person name="Kiss E."/>
            <person name="Kuo A."/>
            <person name="Drula E."/>
            <person name="Kohler A."/>
            <person name="Sanchez-Garcia M."/>
            <person name="Morin E."/>
            <person name="Andreopoulos B."/>
            <person name="Barry K.W."/>
            <person name="Bonito G."/>
            <person name="Buee M."/>
            <person name="Carver A."/>
            <person name="Chen C."/>
            <person name="Cichocki N."/>
            <person name="Clum A."/>
            <person name="Culley D."/>
            <person name="Crous P.W."/>
            <person name="Fauchery L."/>
            <person name="Girlanda M."/>
            <person name="Hayes R.D."/>
            <person name="Keri Z."/>
            <person name="LaButti K."/>
            <person name="Lipzen A."/>
            <person name="Lombard V."/>
            <person name="Magnuson J."/>
            <person name="Maillard F."/>
            <person name="Murat C."/>
            <person name="Nolan M."/>
            <person name="Ohm R.A."/>
            <person name="Pangilinan J."/>
            <person name="Pereira M.F."/>
            <person name="Perotto S."/>
            <person name="Peter M."/>
            <person name="Pfister S."/>
            <person name="Riley R."/>
            <person name="Sitrit Y."/>
            <person name="Stielow J.B."/>
            <person name="Szollosi G."/>
            <person name="Zifcakova L."/>
            <person name="Stursova M."/>
            <person name="Spatafora J.W."/>
            <person name="Tedersoo L."/>
            <person name="Vaario L.M."/>
            <person name="Yamada A."/>
            <person name="Yan M."/>
            <person name="Wang P."/>
            <person name="Xu J."/>
            <person name="Bruns T."/>
            <person name="Baldrian P."/>
            <person name="Vilgalys R."/>
            <person name="Dunand C."/>
            <person name="Henrissat B."/>
            <person name="Grigoriev I.V."/>
            <person name="Hibbett D."/>
            <person name="Nagy L.G."/>
            <person name="Martin F.M."/>
        </authorList>
    </citation>
    <scope>NUCLEOTIDE SEQUENCE</scope>
    <source>
        <strain evidence="1">UP504</strain>
    </source>
</reference>
<dbReference type="OrthoDB" id="3260094at2759"/>
<organism evidence="1 2">
    <name type="scientific">Hydnum rufescens UP504</name>
    <dbReference type="NCBI Taxonomy" id="1448309"/>
    <lineage>
        <taxon>Eukaryota</taxon>
        <taxon>Fungi</taxon>
        <taxon>Dikarya</taxon>
        <taxon>Basidiomycota</taxon>
        <taxon>Agaricomycotina</taxon>
        <taxon>Agaricomycetes</taxon>
        <taxon>Cantharellales</taxon>
        <taxon>Hydnaceae</taxon>
        <taxon>Hydnum</taxon>
    </lineage>
</organism>
<dbReference type="AlphaFoldDB" id="A0A9P6AR59"/>
<gene>
    <name evidence="1" type="ORF">BS47DRAFT_1348343</name>
</gene>
<name>A0A9P6AR59_9AGAM</name>
<protein>
    <submittedName>
        <fullName evidence="1">Uncharacterized protein</fullName>
    </submittedName>
</protein>